<sequence length="45" mass="5446">MSDGDDAADEQRLSRRRRTTTRERRPRYRRGRRVISDGVTDKRLQ</sequence>
<organism evidence="2 3">
    <name type="scientific">Halogranum salarium B-1</name>
    <dbReference type="NCBI Taxonomy" id="1210908"/>
    <lineage>
        <taxon>Archaea</taxon>
        <taxon>Methanobacteriati</taxon>
        <taxon>Methanobacteriota</taxon>
        <taxon>Stenosarchaea group</taxon>
        <taxon>Halobacteria</taxon>
        <taxon>Halobacteriales</taxon>
        <taxon>Haloferacaceae</taxon>
    </lineage>
</organism>
<name>J3JES7_9EURY</name>
<gene>
    <name evidence="2" type="ORF">HSB1_31040</name>
</gene>
<evidence type="ECO:0000313" key="2">
    <source>
        <dbReference type="EMBL" id="EJN58626.1"/>
    </source>
</evidence>
<feature type="region of interest" description="Disordered" evidence="1">
    <location>
        <begin position="1"/>
        <end position="45"/>
    </location>
</feature>
<dbReference type="EMBL" id="ALJD01000008">
    <property type="protein sequence ID" value="EJN58626.1"/>
    <property type="molecule type" value="Genomic_DNA"/>
</dbReference>
<protein>
    <submittedName>
        <fullName evidence="2">Uncharacterized protein</fullName>
    </submittedName>
</protein>
<feature type="compositionally biased region" description="Basic residues" evidence="1">
    <location>
        <begin position="14"/>
        <end position="33"/>
    </location>
</feature>
<proteinExistence type="predicted"/>
<comment type="caution">
    <text evidence="2">The sequence shown here is derived from an EMBL/GenBank/DDBJ whole genome shotgun (WGS) entry which is preliminary data.</text>
</comment>
<reference evidence="2 3" key="1">
    <citation type="journal article" date="2012" name="J. Bacteriol.">
        <title>Draft Genome Sequence of the Extremely Halophilic Archaeon Halogranum salarium B-1T.</title>
        <authorList>
            <person name="Kim K.K."/>
            <person name="Lee K.C."/>
            <person name="Lee J.S."/>
        </authorList>
    </citation>
    <scope>NUCLEOTIDE SEQUENCE [LARGE SCALE GENOMIC DNA]</scope>
    <source>
        <strain evidence="2 3">B-1</strain>
    </source>
</reference>
<dbReference type="AlphaFoldDB" id="J3JES7"/>
<dbReference type="Proteomes" id="UP000007813">
    <property type="component" value="Unassembled WGS sequence"/>
</dbReference>
<evidence type="ECO:0000256" key="1">
    <source>
        <dbReference type="SAM" id="MobiDB-lite"/>
    </source>
</evidence>
<accession>J3JES7</accession>
<evidence type="ECO:0000313" key="3">
    <source>
        <dbReference type="Proteomes" id="UP000007813"/>
    </source>
</evidence>